<reference evidence="3 4" key="1">
    <citation type="journal article" date="2019" name="Int. J. Syst. Evol. Microbiol.">
        <title>The Global Catalogue of Microorganisms (GCM) 10K type strain sequencing project: providing services to taxonomists for standard genome sequencing and annotation.</title>
        <authorList>
            <consortium name="The Broad Institute Genomics Platform"/>
            <consortium name="The Broad Institute Genome Sequencing Center for Infectious Disease"/>
            <person name="Wu L."/>
            <person name="Ma J."/>
        </authorList>
    </citation>
    <scope>NUCLEOTIDE SEQUENCE [LARGE SCALE GENOMIC DNA]</scope>
    <source>
        <strain evidence="3 4">JCM 16001</strain>
    </source>
</reference>
<dbReference type="Gene3D" id="1.20.120.450">
    <property type="entry name" value="dinb family like domain"/>
    <property type="match status" value="1"/>
</dbReference>
<sequence length="198" mass="20971">MSGTEVDFKIVTDLVVGLLDGIESERLDSPTPCEEYTVAQVLNHFLGLALAFTAAARGERGPHNDAPPGTPPAELPDDWRALLEARLQVLADAWSEPAAWDGDATAGGVTFPAAIMGLVALNEVAIHGWDLAAATGQRYELDSSTVDLLTGFVGQDADDQEARQGIYAPALEPAPDATPQDRLIALTGRNPNWRSEAA</sequence>
<dbReference type="InterPro" id="IPR017517">
    <property type="entry name" value="Maleyloyr_isom"/>
</dbReference>
<keyword evidence="4" id="KW-1185">Reference proteome</keyword>
<dbReference type="InterPro" id="IPR017520">
    <property type="entry name" value="CHP03086"/>
</dbReference>
<feature type="compositionally biased region" description="Polar residues" evidence="1">
    <location>
        <begin position="189"/>
        <end position="198"/>
    </location>
</feature>
<gene>
    <name evidence="3" type="ORF">GCM10009830_08810</name>
</gene>
<dbReference type="RefSeq" id="WP_344482209.1">
    <property type="nucleotide sequence ID" value="NZ_BAAAQF010000004.1"/>
</dbReference>
<feature type="region of interest" description="Disordered" evidence="1">
    <location>
        <begin position="171"/>
        <end position="198"/>
    </location>
</feature>
<dbReference type="Proteomes" id="UP001499851">
    <property type="component" value="Unassembled WGS sequence"/>
</dbReference>
<accession>A0ABN2G4Z7</accession>
<evidence type="ECO:0000256" key="1">
    <source>
        <dbReference type="SAM" id="MobiDB-lite"/>
    </source>
</evidence>
<name>A0ABN2G4Z7_9ACTN</name>
<dbReference type="EMBL" id="BAAAQF010000004">
    <property type="protein sequence ID" value="GAA1665476.1"/>
    <property type="molecule type" value="Genomic_DNA"/>
</dbReference>
<comment type="caution">
    <text evidence="3">The sequence shown here is derived from an EMBL/GenBank/DDBJ whole genome shotgun (WGS) entry which is preliminary data.</text>
</comment>
<proteinExistence type="predicted"/>
<evidence type="ECO:0000259" key="2">
    <source>
        <dbReference type="Pfam" id="PF11716"/>
    </source>
</evidence>
<organism evidence="3 4">
    <name type="scientific">Glycomyces endophyticus</name>
    <dbReference type="NCBI Taxonomy" id="480996"/>
    <lineage>
        <taxon>Bacteria</taxon>
        <taxon>Bacillati</taxon>
        <taxon>Actinomycetota</taxon>
        <taxon>Actinomycetes</taxon>
        <taxon>Glycomycetales</taxon>
        <taxon>Glycomycetaceae</taxon>
        <taxon>Glycomyces</taxon>
    </lineage>
</organism>
<evidence type="ECO:0000313" key="3">
    <source>
        <dbReference type="EMBL" id="GAA1665476.1"/>
    </source>
</evidence>
<dbReference type="NCBIfam" id="TIGR03083">
    <property type="entry name" value="maleylpyruvate isomerase family mycothiol-dependent enzyme"/>
    <property type="match status" value="1"/>
</dbReference>
<feature type="domain" description="Mycothiol-dependent maleylpyruvate isomerase metal-binding" evidence="2">
    <location>
        <begin position="14"/>
        <end position="132"/>
    </location>
</feature>
<dbReference type="InterPro" id="IPR034660">
    <property type="entry name" value="DinB/YfiT-like"/>
</dbReference>
<dbReference type="InterPro" id="IPR024344">
    <property type="entry name" value="MDMPI_metal-binding"/>
</dbReference>
<protein>
    <submittedName>
        <fullName evidence="3">TIGR03086 family metal-binding protein</fullName>
    </submittedName>
</protein>
<dbReference type="NCBIfam" id="TIGR03086">
    <property type="entry name" value="TIGR03086 family metal-binding protein"/>
    <property type="match status" value="1"/>
</dbReference>
<dbReference type="SUPFAM" id="SSF109854">
    <property type="entry name" value="DinB/YfiT-like putative metalloenzymes"/>
    <property type="match status" value="1"/>
</dbReference>
<evidence type="ECO:0000313" key="4">
    <source>
        <dbReference type="Proteomes" id="UP001499851"/>
    </source>
</evidence>
<dbReference type="Pfam" id="PF11716">
    <property type="entry name" value="MDMPI_N"/>
    <property type="match status" value="1"/>
</dbReference>